<dbReference type="RefSeq" id="WP_129316016.1">
    <property type="nucleotide sequence ID" value="NZ_JBFCQO010000002.1"/>
</dbReference>
<feature type="signal peptide" evidence="3">
    <location>
        <begin position="1"/>
        <end position="22"/>
    </location>
</feature>
<feature type="compositionally biased region" description="Low complexity" evidence="1">
    <location>
        <begin position="298"/>
        <end position="312"/>
    </location>
</feature>
<dbReference type="EMBL" id="WOGT01000004">
    <property type="protein sequence ID" value="MUN55226.1"/>
    <property type="molecule type" value="Genomic_DNA"/>
</dbReference>
<dbReference type="InterPro" id="IPR007621">
    <property type="entry name" value="TPM_dom"/>
</dbReference>
<name>A0A7K1LJ55_9MICC</name>
<evidence type="ECO:0000256" key="1">
    <source>
        <dbReference type="SAM" id="MobiDB-lite"/>
    </source>
</evidence>
<dbReference type="Proteomes" id="UP000462152">
    <property type="component" value="Unassembled WGS sequence"/>
</dbReference>
<dbReference type="Pfam" id="PF04536">
    <property type="entry name" value="TPM_phosphatase"/>
    <property type="match status" value="1"/>
</dbReference>
<evidence type="ECO:0000259" key="4">
    <source>
        <dbReference type="Pfam" id="PF04536"/>
    </source>
</evidence>
<evidence type="ECO:0000313" key="6">
    <source>
        <dbReference type="Proteomes" id="UP000462152"/>
    </source>
</evidence>
<dbReference type="AlphaFoldDB" id="A0A7K1LJ55"/>
<dbReference type="Gene3D" id="3.10.310.50">
    <property type="match status" value="1"/>
</dbReference>
<keyword evidence="3" id="KW-0732">Signal</keyword>
<protein>
    <recommendedName>
        <fullName evidence="4">TPM domain-containing protein</fullName>
    </recommendedName>
</protein>
<keyword evidence="6" id="KW-1185">Reference proteome</keyword>
<feature type="chain" id="PRO_5038657022" description="TPM domain-containing protein" evidence="3">
    <location>
        <begin position="23"/>
        <end position="329"/>
    </location>
</feature>
<feature type="transmembrane region" description="Helical" evidence="2">
    <location>
        <begin position="181"/>
        <end position="200"/>
    </location>
</feature>
<gene>
    <name evidence="5" type="ORF">GMA10_08385</name>
</gene>
<feature type="compositionally biased region" description="Basic and acidic residues" evidence="1">
    <location>
        <begin position="252"/>
        <end position="272"/>
    </location>
</feature>
<feature type="compositionally biased region" description="Gly residues" evidence="1">
    <location>
        <begin position="313"/>
        <end position="329"/>
    </location>
</feature>
<dbReference type="OrthoDB" id="4935559at2"/>
<dbReference type="PANTHER" id="PTHR30373:SF2">
    <property type="entry name" value="UPF0603 PROTEIN YGCG"/>
    <property type="match status" value="1"/>
</dbReference>
<comment type="caution">
    <text evidence="5">The sequence shown here is derived from an EMBL/GenBank/DDBJ whole genome shotgun (WGS) entry which is preliminary data.</text>
</comment>
<keyword evidence="2" id="KW-0812">Transmembrane</keyword>
<sequence>MTRSRALIGAVFLLLATVFLSACGGGRTAIPEPPAHGNVLDQADVLSDDDERVLNQRIDERNAHTDGARVAILTIDGVDGDWEDWTRDAAESWGIGDKGKDNGILIAVDTDERVTRIEVADGARETFTDDDASAVTENVLEPALEDDHYAQGLTDATRAIYDDVQGISSPGKEQGFWEKNALYLALGTILFLLLVVVLLYQYRKRRMYRKADREISEYLRENPGAEVEPETRQAFRTYRFNHPRRPGDEDERERRREEARRNGEELDPKDDPQVFTQYAPTFGAWLPLYAASPTLYSGSGTHPSSGSASSGTSFGGGAGFSGGGATGSF</sequence>
<proteinExistence type="predicted"/>
<keyword evidence="2" id="KW-1133">Transmembrane helix</keyword>
<reference evidence="5 6" key="1">
    <citation type="submission" date="2019-12" db="EMBL/GenBank/DDBJ databases">
        <authorList>
            <person name="Li J."/>
            <person name="Shi Y."/>
            <person name="Xu G."/>
            <person name="Xiao D."/>
            <person name="Ran X."/>
        </authorList>
    </citation>
    <scope>NUCLEOTIDE SEQUENCE [LARGE SCALE GENOMIC DNA]</scope>
    <source>
        <strain evidence="5 6">JCM 15915</strain>
    </source>
</reference>
<evidence type="ECO:0000256" key="3">
    <source>
        <dbReference type="SAM" id="SignalP"/>
    </source>
</evidence>
<evidence type="ECO:0000313" key="5">
    <source>
        <dbReference type="EMBL" id="MUN55226.1"/>
    </source>
</evidence>
<keyword evidence="2" id="KW-0472">Membrane</keyword>
<evidence type="ECO:0000256" key="2">
    <source>
        <dbReference type="SAM" id="Phobius"/>
    </source>
</evidence>
<accession>A0A7K1LJ55</accession>
<feature type="domain" description="TPM" evidence="4">
    <location>
        <begin position="39"/>
        <end position="162"/>
    </location>
</feature>
<dbReference type="PROSITE" id="PS51257">
    <property type="entry name" value="PROKAR_LIPOPROTEIN"/>
    <property type="match status" value="1"/>
</dbReference>
<dbReference type="PANTHER" id="PTHR30373">
    <property type="entry name" value="UPF0603 PROTEIN YGCG"/>
    <property type="match status" value="1"/>
</dbReference>
<organism evidence="5 6">
    <name type="scientific">Rothia koreensis</name>
    <dbReference type="NCBI Taxonomy" id="592378"/>
    <lineage>
        <taxon>Bacteria</taxon>
        <taxon>Bacillati</taxon>
        <taxon>Actinomycetota</taxon>
        <taxon>Actinomycetes</taxon>
        <taxon>Micrococcales</taxon>
        <taxon>Micrococcaceae</taxon>
        <taxon>Rothia</taxon>
    </lineage>
</organism>
<feature type="region of interest" description="Disordered" evidence="1">
    <location>
        <begin position="298"/>
        <end position="329"/>
    </location>
</feature>
<feature type="region of interest" description="Disordered" evidence="1">
    <location>
        <begin position="223"/>
        <end position="274"/>
    </location>
</feature>